<comment type="caution">
    <text evidence="2">The sequence shown here is derived from an EMBL/GenBank/DDBJ whole genome shotgun (WGS) entry which is preliminary data.</text>
</comment>
<evidence type="ECO:0000313" key="2">
    <source>
        <dbReference type="EMBL" id="CAG2065611.1"/>
    </source>
</evidence>
<keyword evidence="3" id="KW-1185">Reference proteome</keyword>
<proteinExistence type="predicted"/>
<feature type="compositionally biased region" description="Polar residues" evidence="1">
    <location>
        <begin position="198"/>
        <end position="224"/>
    </location>
</feature>
<evidence type="ECO:0000256" key="1">
    <source>
        <dbReference type="SAM" id="MobiDB-lite"/>
    </source>
</evidence>
<accession>A0ABN7PG08</accession>
<evidence type="ECO:0000313" key="3">
    <source>
        <dbReference type="Proteomes" id="UP001153148"/>
    </source>
</evidence>
<organism evidence="2 3">
    <name type="scientific">Timema podura</name>
    <name type="common">Walking stick</name>
    <dbReference type="NCBI Taxonomy" id="61482"/>
    <lineage>
        <taxon>Eukaryota</taxon>
        <taxon>Metazoa</taxon>
        <taxon>Ecdysozoa</taxon>
        <taxon>Arthropoda</taxon>
        <taxon>Hexapoda</taxon>
        <taxon>Insecta</taxon>
        <taxon>Pterygota</taxon>
        <taxon>Neoptera</taxon>
        <taxon>Polyneoptera</taxon>
        <taxon>Phasmatodea</taxon>
        <taxon>Timematodea</taxon>
        <taxon>Timematoidea</taxon>
        <taxon>Timematidae</taxon>
        <taxon>Timema</taxon>
    </lineage>
</organism>
<dbReference type="Pfam" id="PF16045">
    <property type="entry name" value="LisH_2"/>
    <property type="match status" value="1"/>
</dbReference>
<feature type="region of interest" description="Disordered" evidence="1">
    <location>
        <begin position="198"/>
        <end position="240"/>
    </location>
</feature>
<dbReference type="InterPro" id="IPR006594">
    <property type="entry name" value="LisH"/>
</dbReference>
<protein>
    <recommendedName>
        <fullName evidence="4">LisH domain-containing protein</fullName>
    </recommendedName>
</protein>
<dbReference type="PROSITE" id="PS50896">
    <property type="entry name" value="LISH"/>
    <property type="match status" value="1"/>
</dbReference>
<name>A0ABN7PG08_TIMPD</name>
<evidence type="ECO:0008006" key="4">
    <source>
        <dbReference type="Google" id="ProtNLM"/>
    </source>
</evidence>
<reference evidence="2" key="1">
    <citation type="submission" date="2021-03" db="EMBL/GenBank/DDBJ databases">
        <authorList>
            <person name="Tran Van P."/>
        </authorList>
    </citation>
    <scope>NUCLEOTIDE SEQUENCE</scope>
</reference>
<dbReference type="Proteomes" id="UP001153148">
    <property type="component" value="Unassembled WGS sequence"/>
</dbReference>
<dbReference type="EMBL" id="CAJPIN010045003">
    <property type="protein sequence ID" value="CAG2065611.1"/>
    <property type="molecule type" value="Genomic_DNA"/>
</dbReference>
<sequence>MPFCPSTAYLWPKLSHGYERHDQVGCMKSAVESQISSPCLGSKNRSTRFNDRGYLGKLQTLLRQQMISALQDTPLGPRPEGRLWCAVSPKCYAINLLIAEFLLQQEYHYTLSVFTSEVPLLRNLPEFSVTLGSVAGAVKVDGGKGLSHFQNRDVTDIMEALGFPADSDEVKALYSMYRSKREPLLTCFIRTISETSHNTTSSRSKVSPSETMSAADKTPSSSSRDSAKQPAEESDSLLMSRDDEFVKEVRKTILETNIKNKYVSKLLEKIK</sequence>
<feature type="non-terminal residue" evidence="2">
    <location>
        <position position="271"/>
    </location>
</feature>
<gene>
    <name evidence="2" type="ORF">TPAB3V08_LOCUS12555</name>
</gene>